<dbReference type="Pfam" id="PF07715">
    <property type="entry name" value="Plug"/>
    <property type="match status" value="1"/>
</dbReference>
<feature type="domain" description="TonB-dependent receptor plug" evidence="15">
    <location>
        <begin position="54"/>
        <end position="159"/>
    </location>
</feature>
<keyword evidence="3 11" id="KW-1134">Transmembrane beta strand</keyword>
<dbReference type="InterPro" id="IPR012910">
    <property type="entry name" value="Plug_dom"/>
</dbReference>
<dbReference type="OrthoDB" id="7176070at2"/>
<evidence type="ECO:0000256" key="10">
    <source>
        <dbReference type="ARBA" id="ARBA00023237"/>
    </source>
</evidence>
<dbReference type="Proteomes" id="UP000286100">
    <property type="component" value="Unassembled WGS sequence"/>
</dbReference>
<dbReference type="Pfam" id="PF00593">
    <property type="entry name" value="TonB_dep_Rec_b-barrel"/>
    <property type="match status" value="1"/>
</dbReference>
<evidence type="ECO:0000256" key="8">
    <source>
        <dbReference type="ARBA" id="ARBA00023077"/>
    </source>
</evidence>
<evidence type="ECO:0000256" key="4">
    <source>
        <dbReference type="ARBA" id="ARBA00022496"/>
    </source>
</evidence>
<evidence type="ECO:0000256" key="7">
    <source>
        <dbReference type="ARBA" id="ARBA00023065"/>
    </source>
</evidence>
<evidence type="ECO:0000256" key="5">
    <source>
        <dbReference type="ARBA" id="ARBA00022692"/>
    </source>
</evidence>
<dbReference type="GO" id="GO:0009279">
    <property type="term" value="C:cell outer membrane"/>
    <property type="evidence" value="ECO:0007669"/>
    <property type="project" value="UniProtKB-SubCell"/>
</dbReference>
<comment type="similarity">
    <text evidence="11 12">Belongs to the TonB-dependent receptor family.</text>
</comment>
<keyword evidence="9 11" id="KW-0472">Membrane</keyword>
<evidence type="ECO:0000256" key="6">
    <source>
        <dbReference type="ARBA" id="ARBA00023004"/>
    </source>
</evidence>
<evidence type="ECO:0000256" key="11">
    <source>
        <dbReference type="PROSITE-ProRule" id="PRU01360"/>
    </source>
</evidence>
<feature type="domain" description="TonB-dependent receptor-like beta-barrel" evidence="14">
    <location>
        <begin position="309"/>
        <end position="774"/>
    </location>
</feature>
<evidence type="ECO:0000313" key="16">
    <source>
        <dbReference type="EMBL" id="RJF85893.1"/>
    </source>
</evidence>
<keyword evidence="13" id="KW-0732">Signal</keyword>
<keyword evidence="5 11" id="KW-0812">Transmembrane</keyword>
<keyword evidence="7" id="KW-0406">Ion transport</keyword>
<dbReference type="SUPFAM" id="SSF56935">
    <property type="entry name" value="Porins"/>
    <property type="match status" value="1"/>
</dbReference>
<comment type="caution">
    <text evidence="16">The sequence shown here is derived from an EMBL/GenBank/DDBJ whole genome shotgun (WGS) entry which is preliminary data.</text>
</comment>
<feature type="chain" id="PRO_5018996404" evidence="13">
    <location>
        <begin position="24"/>
        <end position="827"/>
    </location>
</feature>
<sequence length="827" mass="89789">MKISKSLMLASAGLVSLTSPAVAQGLVETQGTEAGNAELTGDIVVTARRREESLQDVPQTVNVVTADQIDKLNIRNFRDIQAVVPGLTLSGTGSFSTSATVRGVAFNPEASGNNATVEFYLNDAPISSNFLFQSMFDVGQLELLRGPQGTLRGRASPSGSITVTTRRPDLGEVGMVANLTATDSDAYKGDFALNLPIIRDMLGVRIAGVYDDNDGNRVHSIKEDGQFSRAPFRETKAIRATARFEPTDWLSANFMYQTLEQQNLQYGQVQSASFVTGAPSVAPPAIGAFDRLAIEDAGTVGAQNQEIYTWNADLRFVGQVFSYVGSYNSQDFASMGAQDGADYFAPPRFPLVQRQFRDPAGNEAVCAEQGVRTGTIPTNQVYFQCTHGRAMRESHEIRLASEERLAGIFDYVIGGLYDRNKTPSRLTQETPILATPTRVGLINLTPIVRDGNSTEKSGFANVTAHVGDSLELSGGLRYIEYKSFSSIVTGGTRPIPDQTEKFDATIYTASAKYRFNDDFMVYATVGSSWRPGAFAVGDFNLRPTPREQSFFDLPPETSTSYEIGLKASFFDKRGRFNLSLYRQDFDDYVYRGPSVYYVNYALQGGVVRPAVASFNFVAGVPARVEGVEAEASFQIMPRWSVAANFSYADGRIRNGLVACTDLNGDGVPDVNAPLPTLAQLQAAVGAGENVSQCEFSGRATFAPKWNANLQSEAGFTLADWSDGFVRGLLNYTPDNANDPNNSLDDVKGYALLNLYTGARDPDGSWEVSLFAKNVFNTQRILSRGGAPLSASIRTFTGSLNYVSDYYGISTLAPREFGINLRVALGSR</sequence>
<dbReference type="EMBL" id="QYUM01000004">
    <property type="protein sequence ID" value="RJF85893.1"/>
    <property type="molecule type" value="Genomic_DNA"/>
</dbReference>
<comment type="subcellular location">
    <subcellularLocation>
        <location evidence="1 11">Cell outer membrane</location>
        <topology evidence="1 11">Multi-pass membrane protein</topology>
    </subcellularLocation>
</comment>
<proteinExistence type="inferred from homology"/>
<evidence type="ECO:0000256" key="2">
    <source>
        <dbReference type="ARBA" id="ARBA00022448"/>
    </source>
</evidence>
<keyword evidence="8 12" id="KW-0798">TonB box</keyword>
<keyword evidence="16" id="KW-0675">Receptor</keyword>
<keyword evidence="2 11" id="KW-0813">Transport</keyword>
<dbReference type="GO" id="GO:0006826">
    <property type="term" value="P:iron ion transport"/>
    <property type="evidence" value="ECO:0007669"/>
    <property type="project" value="UniProtKB-KW"/>
</dbReference>
<dbReference type="InterPro" id="IPR000531">
    <property type="entry name" value="Beta-barrel_TonB"/>
</dbReference>
<dbReference type="PANTHER" id="PTHR32552">
    <property type="entry name" value="FERRICHROME IRON RECEPTOR-RELATED"/>
    <property type="match status" value="1"/>
</dbReference>
<dbReference type="RefSeq" id="WP_119765084.1">
    <property type="nucleotide sequence ID" value="NZ_QYUM01000004.1"/>
</dbReference>
<keyword evidence="10 11" id="KW-0998">Cell outer membrane</keyword>
<dbReference type="InterPro" id="IPR036942">
    <property type="entry name" value="Beta-barrel_TonB_sf"/>
</dbReference>
<evidence type="ECO:0000313" key="17">
    <source>
        <dbReference type="Proteomes" id="UP000286100"/>
    </source>
</evidence>
<evidence type="ECO:0000256" key="9">
    <source>
        <dbReference type="ARBA" id="ARBA00023136"/>
    </source>
</evidence>
<dbReference type="PROSITE" id="PS52016">
    <property type="entry name" value="TONB_DEPENDENT_REC_3"/>
    <property type="match status" value="1"/>
</dbReference>
<evidence type="ECO:0000256" key="1">
    <source>
        <dbReference type="ARBA" id="ARBA00004571"/>
    </source>
</evidence>
<name>A0A418W767_9SPHN</name>
<evidence type="ECO:0000256" key="3">
    <source>
        <dbReference type="ARBA" id="ARBA00022452"/>
    </source>
</evidence>
<evidence type="ECO:0000259" key="15">
    <source>
        <dbReference type="Pfam" id="PF07715"/>
    </source>
</evidence>
<accession>A0A418W767</accession>
<gene>
    <name evidence="16" type="ORF">D3876_18745</name>
</gene>
<dbReference type="InterPro" id="IPR039426">
    <property type="entry name" value="TonB-dep_rcpt-like"/>
</dbReference>
<keyword evidence="4" id="KW-0410">Iron transport</keyword>
<reference evidence="16 17" key="1">
    <citation type="submission" date="2018-09" db="EMBL/GenBank/DDBJ databases">
        <authorList>
            <person name="Zhu H."/>
        </authorList>
    </citation>
    <scope>NUCLEOTIDE SEQUENCE [LARGE SCALE GENOMIC DNA]</scope>
    <source>
        <strain evidence="16 17">K2R01-6</strain>
    </source>
</reference>
<evidence type="ECO:0000256" key="13">
    <source>
        <dbReference type="SAM" id="SignalP"/>
    </source>
</evidence>
<evidence type="ECO:0000259" key="14">
    <source>
        <dbReference type="Pfam" id="PF00593"/>
    </source>
</evidence>
<dbReference type="Gene3D" id="2.40.170.20">
    <property type="entry name" value="TonB-dependent receptor, beta-barrel domain"/>
    <property type="match status" value="1"/>
</dbReference>
<evidence type="ECO:0000256" key="12">
    <source>
        <dbReference type="RuleBase" id="RU003357"/>
    </source>
</evidence>
<organism evidence="16 17">
    <name type="scientific">Sphingomonas cavernae</name>
    <dbReference type="NCBI Taxonomy" id="2320861"/>
    <lineage>
        <taxon>Bacteria</taxon>
        <taxon>Pseudomonadati</taxon>
        <taxon>Pseudomonadota</taxon>
        <taxon>Alphaproteobacteria</taxon>
        <taxon>Sphingomonadales</taxon>
        <taxon>Sphingomonadaceae</taxon>
        <taxon>Sphingomonas</taxon>
    </lineage>
</organism>
<keyword evidence="17" id="KW-1185">Reference proteome</keyword>
<protein>
    <submittedName>
        <fullName evidence="16">TonB-dependent receptor</fullName>
    </submittedName>
</protein>
<keyword evidence="6" id="KW-0408">Iron</keyword>
<dbReference type="PANTHER" id="PTHR32552:SF81">
    <property type="entry name" value="TONB-DEPENDENT OUTER MEMBRANE RECEPTOR"/>
    <property type="match status" value="1"/>
</dbReference>
<feature type="signal peptide" evidence="13">
    <location>
        <begin position="1"/>
        <end position="23"/>
    </location>
</feature>
<dbReference type="AlphaFoldDB" id="A0A418W767"/>